<evidence type="ECO:0000256" key="1">
    <source>
        <dbReference type="SAM" id="MobiDB-lite"/>
    </source>
</evidence>
<gene>
    <name evidence="2" type="ORF">SAMN02745244_02023</name>
</gene>
<feature type="region of interest" description="Disordered" evidence="1">
    <location>
        <begin position="140"/>
        <end position="161"/>
    </location>
</feature>
<reference evidence="2 3" key="1">
    <citation type="submission" date="2016-11" db="EMBL/GenBank/DDBJ databases">
        <authorList>
            <person name="Jaros S."/>
            <person name="Januszkiewicz K."/>
            <person name="Wedrychowicz H."/>
        </authorList>
    </citation>
    <scope>NUCLEOTIDE SEQUENCE [LARGE SCALE GENOMIC DNA]</scope>
    <source>
        <strain evidence="2 3">DSM 12906</strain>
    </source>
</reference>
<sequence>MRDGRFASPAKETDMNDDAHRLAIRIGLWLQWADAHGVHYDDSGESFDDEARDYYQTGEAYRELLTPALRVDGLSATHQAAVNTACARALLVEAAIEGRGGDLDLYVDPVQVRDPNGRIVPPQERPKAMGEWEGVALVPFAAPEEPAQQHDARTTDRGYRP</sequence>
<keyword evidence="3" id="KW-1185">Reference proteome</keyword>
<evidence type="ECO:0000313" key="3">
    <source>
        <dbReference type="Proteomes" id="UP000184512"/>
    </source>
</evidence>
<organism evidence="2 3">
    <name type="scientific">Tessaracoccus bendigoensis DSM 12906</name>
    <dbReference type="NCBI Taxonomy" id="1123357"/>
    <lineage>
        <taxon>Bacteria</taxon>
        <taxon>Bacillati</taxon>
        <taxon>Actinomycetota</taxon>
        <taxon>Actinomycetes</taxon>
        <taxon>Propionibacteriales</taxon>
        <taxon>Propionibacteriaceae</taxon>
        <taxon>Tessaracoccus</taxon>
    </lineage>
</organism>
<protein>
    <submittedName>
        <fullName evidence="2">Uncharacterized protein</fullName>
    </submittedName>
</protein>
<feature type="compositionally biased region" description="Basic and acidic residues" evidence="1">
    <location>
        <begin position="147"/>
        <end position="161"/>
    </location>
</feature>
<dbReference type="AlphaFoldDB" id="A0A1M6HMH5"/>
<accession>A0A1M6HMH5</accession>
<proteinExistence type="predicted"/>
<dbReference type="EMBL" id="FQZG01000033">
    <property type="protein sequence ID" value="SHJ23392.1"/>
    <property type="molecule type" value="Genomic_DNA"/>
</dbReference>
<name>A0A1M6HMH5_9ACTN</name>
<evidence type="ECO:0000313" key="2">
    <source>
        <dbReference type="EMBL" id="SHJ23392.1"/>
    </source>
</evidence>
<dbReference type="Proteomes" id="UP000184512">
    <property type="component" value="Unassembled WGS sequence"/>
</dbReference>